<dbReference type="EMBL" id="JAAGMD010000193">
    <property type="protein sequence ID" value="NEA85801.1"/>
    <property type="molecule type" value="Genomic_DNA"/>
</dbReference>
<dbReference type="AlphaFoldDB" id="A0A6G3QQZ7"/>
<protein>
    <submittedName>
        <fullName evidence="2">Iron-sulfur protein</fullName>
    </submittedName>
</protein>
<accession>A0A6G3QQZ7</accession>
<proteinExistence type="predicted"/>
<feature type="non-terminal residue" evidence="2">
    <location>
        <position position="1"/>
    </location>
</feature>
<feature type="domain" description="Ferric siderophore reductase C-terminal" evidence="1">
    <location>
        <begin position="1"/>
        <end position="21"/>
    </location>
</feature>
<gene>
    <name evidence="2" type="ORF">G3I53_07005</name>
</gene>
<name>A0A6G3QQZ7_9ACTN</name>
<evidence type="ECO:0000313" key="2">
    <source>
        <dbReference type="EMBL" id="NEA85801.1"/>
    </source>
</evidence>
<organism evidence="2">
    <name type="scientific">Streptomyces sp. SID14436</name>
    <dbReference type="NCBI Taxonomy" id="2706070"/>
    <lineage>
        <taxon>Bacteria</taxon>
        <taxon>Bacillati</taxon>
        <taxon>Actinomycetota</taxon>
        <taxon>Actinomycetes</taxon>
        <taxon>Kitasatosporales</taxon>
        <taxon>Streptomycetaceae</taxon>
        <taxon>Streptomyces</taxon>
    </lineage>
</organism>
<comment type="caution">
    <text evidence="2">The sequence shown here is derived from an EMBL/GenBank/DDBJ whole genome shotgun (WGS) entry which is preliminary data.</text>
</comment>
<evidence type="ECO:0000259" key="1">
    <source>
        <dbReference type="Pfam" id="PF11575"/>
    </source>
</evidence>
<dbReference type="InterPro" id="IPR024726">
    <property type="entry name" value="FhuF_C"/>
</dbReference>
<dbReference type="Pfam" id="PF11575">
    <property type="entry name" value="FhuF_C"/>
    <property type="match status" value="1"/>
</dbReference>
<reference evidence="2" key="1">
    <citation type="submission" date="2020-01" db="EMBL/GenBank/DDBJ databases">
        <title>Insect and environment-associated Actinomycetes.</title>
        <authorList>
            <person name="Currrie C."/>
            <person name="Chevrette M."/>
            <person name="Carlson C."/>
            <person name="Stubbendieck R."/>
            <person name="Wendt-Pienkowski E."/>
        </authorList>
    </citation>
    <scope>NUCLEOTIDE SEQUENCE</scope>
    <source>
        <strain evidence="2">SID14436</strain>
    </source>
</reference>
<dbReference type="RefSeq" id="WP_203616712.1">
    <property type="nucleotide sequence ID" value="NZ_JAAGMD010000193.1"/>
</dbReference>
<dbReference type="GO" id="GO:0051537">
    <property type="term" value="F:2 iron, 2 sulfur cluster binding"/>
    <property type="evidence" value="ECO:0007669"/>
    <property type="project" value="InterPro"/>
</dbReference>
<sequence length="40" mass="4240">RVSCCMFYTVRPEDICATCPRTCATARTAGRATAQTAKAG</sequence>